<accession>A0A1U7P051</accession>
<reference evidence="3 4" key="1">
    <citation type="submission" date="2017-01" db="EMBL/GenBank/DDBJ databases">
        <title>Genome Analysis of Deinococcus marmoris KOPRI26562.</title>
        <authorList>
            <person name="Kim J.H."/>
            <person name="Oh H.-M."/>
        </authorList>
    </citation>
    <scope>NUCLEOTIDE SEQUENCE [LARGE SCALE GENOMIC DNA]</scope>
    <source>
        <strain evidence="3 4">KOPRI26562</strain>
    </source>
</reference>
<gene>
    <name evidence="3" type="ORF">BOO71_0005779</name>
</gene>
<dbReference type="InterPro" id="IPR045057">
    <property type="entry name" value="Gcn5-rel_NAT"/>
</dbReference>
<name>A0A1U7P051_9DEIO</name>
<dbReference type="CDD" id="cd04301">
    <property type="entry name" value="NAT_SF"/>
    <property type="match status" value="1"/>
</dbReference>
<dbReference type="GO" id="GO:0016747">
    <property type="term" value="F:acyltransferase activity, transferring groups other than amino-acyl groups"/>
    <property type="evidence" value="ECO:0007669"/>
    <property type="project" value="InterPro"/>
</dbReference>
<sequence>MTSDSGNITFKDNEGAQQYEVYVDGQLAGHAAYRPLDDARELPHTELKDQYEGQGLGSRLVQFALDDLRKRGLNVVPTCPFVAGYISKHPEYQDLMQG</sequence>
<dbReference type="InterPro" id="IPR000182">
    <property type="entry name" value="GNAT_dom"/>
</dbReference>
<organism evidence="3 4">
    <name type="scientific">Deinococcus marmoris</name>
    <dbReference type="NCBI Taxonomy" id="249408"/>
    <lineage>
        <taxon>Bacteria</taxon>
        <taxon>Thermotogati</taxon>
        <taxon>Deinococcota</taxon>
        <taxon>Deinococci</taxon>
        <taxon>Deinococcales</taxon>
        <taxon>Deinococcaceae</taxon>
        <taxon>Deinococcus</taxon>
    </lineage>
</organism>
<keyword evidence="4" id="KW-1185">Reference proteome</keyword>
<dbReference type="Proteomes" id="UP000186607">
    <property type="component" value="Unassembled WGS sequence"/>
</dbReference>
<dbReference type="RefSeq" id="WP_075831829.1">
    <property type="nucleotide sequence ID" value="NZ_MSTI01000066.1"/>
</dbReference>
<dbReference type="Pfam" id="PF14542">
    <property type="entry name" value="Acetyltransf_CG"/>
    <property type="match status" value="1"/>
</dbReference>
<dbReference type="PANTHER" id="PTHR31435:SF10">
    <property type="entry name" value="BSR4717 PROTEIN"/>
    <property type="match status" value="1"/>
</dbReference>
<feature type="domain" description="N-acetyltransferase" evidence="1">
    <location>
        <begin position="1"/>
        <end position="98"/>
    </location>
</feature>
<dbReference type="AlphaFoldDB" id="A0A1U7P051"/>
<dbReference type="OrthoDB" id="9793389at2"/>
<evidence type="ECO:0000313" key="4">
    <source>
        <dbReference type="Proteomes" id="UP000186607"/>
    </source>
</evidence>
<protein>
    <submittedName>
        <fullName evidence="3">Uncharacterized protein</fullName>
    </submittedName>
</protein>
<dbReference type="EMBL" id="MSTI01000066">
    <property type="protein sequence ID" value="OLV18546.1"/>
    <property type="molecule type" value="Genomic_DNA"/>
</dbReference>
<proteinExistence type="predicted"/>
<dbReference type="InterPro" id="IPR016181">
    <property type="entry name" value="Acyl_CoA_acyltransferase"/>
</dbReference>
<dbReference type="PROSITE" id="PS51186">
    <property type="entry name" value="GNAT"/>
    <property type="match status" value="1"/>
</dbReference>
<evidence type="ECO:0000259" key="2">
    <source>
        <dbReference type="PROSITE" id="PS51729"/>
    </source>
</evidence>
<evidence type="ECO:0000259" key="1">
    <source>
        <dbReference type="PROSITE" id="PS51186"/>
    </source>
</evidence>
<dbReference type="PROSITE" id="PS51729">
    <property type="entry name" value="GNAT_YJDJ"/>
    <property type="match status" value="1"/>
</dbReference>
<dbReference type="SUPFAM" id="SSF55729">
    <property type="entry name" value="Acyl-CoA N-acyltransferases (Nat)"/>
    <property type="match status" value="1"/>
</dbReference>
<dbReference type="PANTHER" id="PTHR31435">
    <property type="entry name" value="PROTEIN NATD1"/>
    <property type="match status" value="1"/>
</dbReference>
<feature type="domain" description="N-acetyltransferase" evidence="2">
    <location>
        <begin position="11"/>
        <end position="97"/>
    </location>
</feature>
<dbReference type="STRING" id="249408.BOO71_0005779"/>
<evidence type="ECO:0000313" key="3">
    <source>
        <dbReference type="EMBL" id="OLV18546.1"/>
    </source>
</evidence>
<dbReference type="Gene3D" id="3.40.630.30">
    <property type="match status" value="1"/>
</dbReference>
<comment type="caution">
    <text evidence="3">The sequence shown here is derived from an EMBL/GenBank/DDBJ whole genome shotgun (WGS) entry which is preliminary data.</text>
</comment>
<dbReference type="InterPro" id="IPR031165">
    <property type="entry name" value="GNAT_YJDJ"/>
</dbReference>